<gene>
    <name evidence="2" type="ORF">LG943_10160</name>
</gene>
<keyword evidence="1" id="KW-0812">Transmembrane</keyword>
<evidence type="ECO:0000313" key="2">
    <source>
        <dbReference type="EMBL" id="MDA0564687.1"/>
    </source>
</evidence>
<proteinExistence type="predicted"/>
<keyword evidence="1" id="KW-1133">Transmembrane helix</keyword>
<feature type="transmembrane region" description="Helical" evidence="1">
    <location>
        <begin position="54"/>
        <end position="76"/>
    </location>
</feature>
<keyword evidence="1" id="KW-0472">Membrane</keyword>
<dbReference type="Proteomes" id="UP001140076">
    <property type="component" value="Unassembled WGS sequence"/>
</dbReference>
<dbReference type="EMBL" id="JAJAQC010000014">
    <property type="protein sequence ID" value="MDA0564687.1"/>
    <property type="molecule type" value="Genomic_DNA"/>
</dbReference>
<sequence length="84" mass="8548">MTAPLRDRAQTACRAAFTATLLVFLALATALVATQAAGVLLLRPDWVTAASDALLVPSITAAVAFGLVGFVSGYVMPKSDGPAD</sequence>
<accession>A0A9X3SE96</accession>
<dbReference type="AlphaFoldDB" id="A0A9X3SE96"/>
<organism evidence="2 3">
    <name type="scientific">Streptomonospora mangrovi</name>
    <dbReference type="NCBI Taxonomy" id="2883123"/>
    <lineage>
        <taxon>Bacteria</taxon>
        <taxon>Bacillati</taxon>
        <taxon>Actinomycetota</taxon>
        <taxon>Actinomycetes</taxon>
        <taxon>Streptosporangiales</taxon>
        <taxon>Nocardiopsidaceae</taxon>
        <taxon>Streptomonospora</taxon>
    </lineage>
</organism>
<evidence type="ECO:0000313" key="3">
    <source>
        <dbReference type="Proteomes" id="UP001140076"/>
    </source>
</evidence>
<name>A0A9X3SE96_9ACTN</name>
<dbReference type="RefSeq" id="WP_270071968.1">
    <property type="nucleotide sequence ID" value="NZ_JAJAQC010000014.1"/>
</dbReference>
<comment type="caution">
    <text evidence="2">The sequence shown here is derived from an EMBL/GenBank/DDBJ whole genome shotgun (WGS) entry which is preliminary data.</text>
</comment>
<protein>
    <submittedName>
        <fullName evidence="2">Uncharacterized protein</fullName>
    </submittedName>
</protein>
<evidence type="ECO:0000256" key="1">
    <source>
        <dbReference type="SAM" id="Phobius"/>
    </source>
</evidence>
<reference evidence="2" key="1">
    <citation type="submission" date="2021-10" db="EMBL/GenBank/DDBJ databases">
        <title>Streptomonospora sp. nov., isolated from mangrove soil.</title>
        <authorList>
            <person name="Chen X."/>
            <person name="Ge X."/>
            <person name="Liu W."/>
        </authorList>
    </citation>
    <scope>NUCLEOTIDE SEQUENCE</scope>
    <source>
        <strain evidence="2">S1-112</strain>
    </source>
</reference>
<keyword evidence="3" id="KW-1185">Reference proteome</keyword>